<keyword evidence="1" id="KW-0805">Transcription regulation</keyword>
<evidence type="ECO:0000259" key="5">
    <source>
        <dbReference type="PROSITE" id="PS50977"/>
    </source>
</evidence>
<gene>
    <name evidence="6" type="ORF">FNH08_08800</name>
</gene>
<dbReference type="OrthoDB" id="3827407at2"/>
<reference evidence="6 7" key="1">
    <citation type="submission" date="2019-07" db="EMBL/GenBank/DDBJ databases">
        <title>New species of Amycolatopsis and Streptomyces.</title>
        <authorList>
            <person name="Duangmal K."/>
            <person name="Teo W.F.A."/>
            <person name="Lipun K."/>
        </authorList>
    </citation>
    <scope>NUCLEOTIDE SEQUENCE [LARGE SCALE GENOMIC DNA]</scope>
    <source>
        <strain evidence="6 7">NBRC 106415</strain>
    </source>
</reference>
<dbReference type="SUPFAM" id="SSF48498">
    <property type="entry name" value="Tetracyclin repressor-like, C-terminal domain"/>
    <property type="match status" value="1"/>
</dbReference>
<feature type="DNA-binding region" description="H-T-H motif" evidence="4">
    <location>
        <begin position="35"/>
        <end position="54"/>
    </location>
</feature>
<dbReference type="EMBL" id="VJZC01000039">
    <property type="protein sequence ID" value="MPY57267.1"/>
    <property type="molecule type" value="Genomic_DNA"/>
</dbReference>
<dbReference type="InterPro" id="IPR011075">
    <property type="entry name" value="TetR_C"/>
</dbReference>
<dbReference type="AlphaFoldDB" id="A0A5N8XCY1"/>
<comment type="caution">
    <text evidence="6">The sequence shown here is derived from an EMBL/GenBank/DDBJ whole genome shotgun (WGS) entry which is preliminary data.</text>
</comment>
<keyword evidence="3" id="KW-0804">Transcription</keyword>
<dbReference type="GO" id="GO:0003677">
    <property type="term" value="F:DNA binding"/>
    <property type="evidence" value="ECO:0007669"/>
    <property type="project" value="UniProtKB-UniRule"/>
</dbReference>
<protein>
    <submittedName>
        <fullName evidence="6">TetR/AcrR family transcriptional regulator</fullName>
    </submittedName>
</protein>
<dbReference type="InterPro" id="IPR001647">
    <property type="entry name" value="HTH_TetR"/>
</dbReference>
<dbReference type="InterPro" id="IPR009057">
    <property type="entry name" value="Homeodomain-like_sf"/>
</dbReference>
<proteinExistence type="predicted"/>
<keyword evidence="7" id="KW-1185">Reference proteome</keyword>
<evidence type="ECO:0000313" key="7">
    <source>
        <dbReference type="Proteomes" id="UP000400924"/>
    </source>
</evidence>
<sequence length="205" mass="22957">MSTPEGLTRKGLATRARIVEAAAELVLARGVNATTLEDIRSATRTSRSQLFHYFPEGKPDLVSALTQWQAARLFDAQRPHLDELDSWESWQKWREAITAFYREQPSWGCPIGSMINELSSHDQVAATVQNVWTEWQSLLQAGIERMISAGLLRADTDGHRLARSILAILQGGMLMTKTTLTEEPLLDVFDSIFLTLRAHAVDPAR</sequence>
<dbReference type="Pfam" id="PF16925">
    <property type="entry name" value="TetR_C_13"/>
    <property type="match status" value="1"/>
</dbReference>
<dbReference type="SUPFAM" id="SSF46689">
    <property type="entry name" value="Homeodomain-like"/>
    <property type="match status" value="1"/>
</dbReference>
<dbReference type="RefSeq" id="WP_152770835.1">
    <property type="nucleotide sequence ID" value="NZ_VJZC01000039.1"/>
</dbReference>
<dbReference type="PROSITE" id="PS50977">
    <property type="entry name" value="HTH_TETR_2"/>
    <property type="match status" value="1"/>
</dbReference>
<evidence type="ECO:0000256" key="1">
    <source>
        <dbReference type="ARBA" id="ARBA00023015"/>
    </source>
</evidence>
<evidence type="ECO:0000256" key="4">
    <source>
        <dbReference type="PROSITE-ProRule" id="PRU00335"/>
    </source>
</evidence>
<name>A0A5N8XCY1_9ACTN</name>
<dbReference type="Gene3D" id="1.10.357.10">
    <property type="entry name" value="Tetracycline Repressor, domain 2"/>
    <property type="match status" value="1"/>
</dbReference>
<dbReference type="PANTHER" id="PTHR47506:SF1">
    <property type="entry name" value="HTH-TYPE TRANSCRIPTIONAL REGULATOR YJDC"/>
    <property type="match status" value="1"/>
</dbReference>
<dbReference type="PANTHER" id="PTHR47506">
    <property type="entry name" value="TRANSCRIPTIONAL REGULATORY PROTEIN"/>
    <property type="match status" value="1"/>
</dbReference>
<organism evidence="6 7">
    <name type="scientific">Streptomyces spongiae</name>
    <dbReference type="NCBI Taxonomy" id="565072"/>
    <lineage>
        <taxon>Bacteria</taxon>
        <taxon>Bacillati</taxon>
        <taxon>Actinomycetota</taxon>
        <taxon>Actinomycetes</taxon>
        <taxon>Kitasatosporales</taxon>
        <taxon>Streptomycetaceae</taxon>
        <taxon>Streptomyces</taxon>
    </lineage>
</organism>
<accession>A0A5N8XCY1</accession>
<evidence type="ECO:0000256" key="2">
    <source>
        <dbReference type="ARBA" id="ARBA00023125"/>
    </source>
</evidence>
<dbReference type="Pfam" id="PF00440">
    <property type="entry name" value="TetR_N"/>
    <property type="match status" value="1"/>
</dbReference>
<feature type="domain" description="HTH tetR-type" evidence="5">
    <location>
        <begin position="12"/>
        <end position="72"/>
    </location>
</feature>
<keyword evidence="2 4" id="KW-0238">DNA-binding</keyword>
<evidence type="ECO:0000256" key="3">
    <source>
        <dbReference type="ARBA" id="ARBA00023163"/>
    </source>
</evidence>
<dbReference type="InterPro" id="IPR036271">
    <property type="entry name" value="Tet_transcr_reg_TetR-rel_C_sf"/>
</dbReference>
<dbReference type="Proteomes" id="UP000400924">
    <property type="component" value="Unassembled WGS sequence"/>
</dbReference>
<evidence type="ECO:0000313" key="6">
    <source>
        <dbReference type="EMBL" id="MPY57267.1"/>
    </source>
</evidence>